<organism evidence="5 6">
    <name type="scientific">Acetobacterium wieringae</name>
    <dbReference type="NCBI Taxonomy" id="52694"/>
    <lineage>
        <taxon>Bacteria</taxon>
        <taxon>Bacillati</taxon>
        <taxon>Bacillota</taxon>
        <taxon>Clostridia</taxon>
        <taxon>Eubacteriales</taxon>
        <taxon>Eubacteriaceae</taxon>
        <taxon>Acetobacterium</taxon>
    </lineage>
</organism>
<dbReference type="InterPro" id="IPR003593">
    <property type="entry name" value="AAA+_ATPase"/>
</dbReference>
<comment type="caution">
    <text evidence="5">The sequence shown here is derived from an EMBL/GenBank/DDBJ whole genome shotgun (WGS) entry which is preliminary data.</text>
</comment>
<dbReference type="PANTHER" id="PTHR30050:SF4">
    <property type="entry name" value="ATP-BINDING PROTEIN RV3427C IN INSERTION SEQUENCE-RELATED"/>
    <property type="match status" value="1"/>
</dbReference>
<gene>
    <name evidence="5" type="ORF">FXB42_00045</name>
</gene>
<dbReference type="RefSeq" id="WP_148636226.1">
    <property type="nucleotide sequence ID" value="NZ_VSLA01000002.1"/>
</dbReference>
<dbReference type="InterPro" id="IPR002611">
    <property type="entry name" value="IstB_ATP-bd"/>
</dbReference>
<evidence type="ECO:0000259" key="4">
    <source>
        <dbReference type="SMART" id="SM00382"/>
    </source>
</evidence>
<evidence type="ECO:0000256" key="3">
    <source>
        <dbReference type="ARBA" id="ARBA00022840"/>
    </source>
</evidence>
<evidence type="ECO:0000313" key="6">
    <source>
        <dbReference type="Proteomes" id="UP000322619"/>
    </source>
</evidence>
<dbReference type="InterPro" id="IPR047661">
    <property type="entry name" value="IstB"/>
</dbReference>
<dbReference type="PIRSF" id="PIRSF003073">
    <property type="entry name" value="DNAC_TnpB_IstB"/>
    <property type="match status" value="1"/>
</dbReference>
<dbReference type="Proteomes" id="UP000322619">
    <property type="component" value="Unassembled WGS sequence"/>
</dbReference>
<dbReference type="CDD" id="cd00009">
    <property type="entry name" value="AAA"/>
    <property type="match status" value="1"/>
</dbReference>
<dbReference type="AlphaFoldDB" id="A0A5D0WWE3"/>
<dbReference type="InterPro" id="IPR028350">
    <property type="entry name" value="DNAC/IstB-like"/>
</dbReference>
<dbReference type="Gene3D" id="3.40.50.300">
    <property type="entry name" value="P-loop containing nucleotide triphosphate hydrolases"/>
    <property type="match status" value="1"/>
</dbReference>
<proteinExistence type="inferred from homology"/>
<evidence type="ECO:0000313" key="5">
    <source>
        <dbReference type="EMBL" id="TYC88048.1"/>
    </source>
</evidence>
<dbReference type="SMART" id="SM00382">
    <property type="entry name" value="AAA"/>
    <property type="match status" value="1"/>
</dbReference>
<dbReference type="EMBL" id="VSLA01000002">
    <property type="protein sequence ID" value="TYC88048.1"/>
    <property type="molecule type" value="Genomic_DNA"/>
</dbReference>
<name>A0A5D0WWE3_9FIRM</name>
<sequence>MQLGVSEPETYIEARMKQFKLVDMRQQYPDLIAEAEMTSMGYRDFLIRLLTVEEEGKSARRTEKLLGNARFELSATLGEIDYDFNDTLDKEKIETLGELHFLDAHENIIVIGPPGVGKSMIATGIGVNACNAGRSVLFVNAKELVDKLYDEMIKGKLPETLEKLNRIELLIIDELSYIKMDKERESLFFQIIRQRYEKRSLIITTNLPLGRWNELFTGQLAATAILDRVLHHCHVLSITGDSYRVKGSKHSVKKVRTADISQTGEQPCQR</sequence>
<dbReference type="PANTHER" id="PTHR30050">
    <property type="entry name" value="CHROMOSOMAL REPLICATION INITIATOR PROTEIN DNAA"/>
    <property type="match status" value="1"/>
</dbReference>
<comment type="similarity">
    <text evidence="1">Belongs to the IS21/IS1162 putative ATP-binding protein family.</text>
</comment>
<dbReference type="GO" id="GO:0006260">
    <property type="term" value="P:DNA replication"/>
    <property type="evidence" value="ECO:0007669"/>
    <property type="project" value="TreeGrafter"/>
</dbReference>
<keyword evidence="2" id="KW-0547">Nucleotide-binding</keyword>
<accession>A0A5D0WWE3</accession>
<protein>
    <submittedName>
        <fullName evidence="5">AAA family ATPase</fullName>
    </submittedName>
</protein>
<dbReference type="GO" id="GO:0005524">
    <property type="term" value="F:ATP binding"/>
    <property type="evidence" value="ECO:0007669"/>
    <property type="project" value="UniProtKB-KW"/>
</dbReference>
<feature type="domain" description="AAA+ ATPase" evidence="4">
    <location>
        <begin position="104"/>
        <end position="236"/>
    </location>
</feature>
<keyword evidence="3" id="KW-0067">ATP-binding</keyword>
<dbReference type="SUPFAM" id="SSF52540">
    <property type="entry name" value="P-loop containing nucleoside triphosphate hydrolases"/>
    <property type="match status" value="1"/>
</dbReference>
<reference evidence="5 6" key="1">
    <citation type="submission" date="2019-08" db="EMBL/GenBank/DDBJ databases">
        <title>Isolation and enrichment of carboxydotrophic bacteria from anaerobic sludge for the production of bio-based chemicals from syngas.</title>
        <authorList>
            <person name="Antares A.L."/>
            <person name="Moreira J."/>
            <person name="Diender M."/>
            <person name="Parshina S.N."/>
            <person name="Stams A.J.M."/>
            <person name="Alves M."/>
            <person name="Alves J.I."/>
            <person name="Sousa D.Z."/>
        </authorList>
    </citation>
    <scope>NUCLEOTIDE SEQUENCE [LARGE SCALE GENOMIC DNA]</scope>
    <source>
        <strain evidence="5 6">JM</strain>
    </source>
</reference>
<evidence type="ECO:0000256" key="1">
    <source>
        <dbReference type="ARBA" id="ARBA00008059"/>
    </source>
</evidence>
<dbReference type="NCBIfam" id="NF038214">
    <property type="entry name" value="IS21_help_AAA"/>
    <property type="match status" value="1"/>
</dbReference>
<dbReference type="Pfam" id="PF01695">
    <property type="entry name" value="IstB_IS21"/>
    <property type="match status" value="1"/>
</dbReference>
<evidence type="ECO:0000256" key="2">
    <source>
        <dbReference type="ARBA" id="ARBA00022741"/>
    </source>
</evidence>
<dbReference type="InterPro" id="IPR027417">
    <property type="entry name" value="P-loop_NTPase"/>
</dbReference>